<gene>
    <name evidence="1" type="ORF">EURHEDRAFT_405844</name>
</gene>
<accession>A0A017S4E4</accession>
<proteinExistence type="predicted"/>
<name>A0A017S4E4_ASPRC</name>
<evidence type="ECO:0000313" key="1">
    <source>
        <dbReference type="EMBL" id="EYE91706.1"/>
    </source>
</evidence>
<sequence>MVSVSAGLVVADEESNIIHLVHYMTQDYFEARKEYWFPDAEPNFKMICVTYLSFNTFESGPCLSEQELEARLQQNQLYDYVVRNWGYHAYATATKLEQLILDLLESDTKVSASSQALITEDYFATSHHKSKRITALHLIAYFGLNEAASTLLRYGKCLNSKDTDGRTPLPWAAQNGHDGISSCCLRQARPMLTQKTH</sequence>
<organism evidence="1 2">
    <name type="scientific">Aspergillus ruber (strain CBS 135680)</name>
    <dbReference type="NCBI Taxonomy" id="1388766"/>
    <lineage>
        <taxon>Eukaryota</taxon>
        <taxon>Fungi</taxon>
        <taxon>Dikarya</taxon>
        <taxon>Ascomycota</taxon>
        <taxon>Pezizomycotina</taxon>
        <taxon>Eurotiomycetes</taxon>
        <taxon>Eurotiomycetidae</taxon>
        <taxon>Eurotiales</taxon>
        <taxon>Aspergillaceae</taxon>
        <taxon>Aspergillus</taxon>
        <taxon>Aspergillus subgen. Aspergillus</taxon>
    </lineage>
</organism>
<dbReference type="AlphaFoldDB" id="A0A017S4E4"/>
<dbReference type="GeneID" id="63695540"/>
<reference evidence="2" key="1">
    <citation type="journal article" date="2014" name="Nat. Commun.">
        <title>Genomic adaptations of the halophilic Dead Sea filamentous fungus Eurotium rubrum.</title>
        <authorList>
            <person name="Kis-Papo T."/>
            <person name="Weig A.R."/>
            <person name="Riley R."/>
            <person name="Persoh D."/>
            <person name="Salamov A."/>
            <person name="Sun H."/>
            <person name="Lipzen A."/>
            <person name="Wasser S.P."/>
            <person name="Rambold G."/>
            <person name="Grigoriev I.V."/>
            <person name="Nevo E."/>
        </authorList>
    </citation>
    <scope>NUCLEOTIDE SEQUENCE [LARGE SCALE GENOMIC DNA]</scope>
    <source>
        <strain evidence="2">CBS 135680</strain>
    </source>
</reference>
<dbReference type="OrthoDB" id="195446at2759"/>
<dbReference type="Pfam" id="PF12796">
    <property type="entry name" value="Ank_2"/>
    <property type="match status" value="1"/>
</dbReference>
<dbReference type="STRING" id="1388766.A0A017S4E4"/>
<dbReference type="RefSeq" id="XP_040635396.1">
    <property type="nucleotide sequence ID" value="XM_040780416.1"/>
</dbReference>
<dbReference type="EMBL" id="KK088442">
    <property type="protein sequence ID" value="EYE91706.1"/>
    <property type="molecule type" value="Genomic_DNA"/>
</dbReference>
<keyword evidence="2" id="KW-1185">Reference proteome</keyword>
<dbReference type="Proteomes" id="UP000019804">
    <property type="component" value="Unassembled WGS sequence"/>
</dbReference>
<dbReference type="InterPro" id="IPR002110">
    <property type="entry name" value="Ankyrin_rpt"/>
</dbReference>
<dbReference type="SUPFAM" id="SSF48403">
    <property type="entry name" value="Ankyrin repeat"/>
    <property type="match status" value="1"/>
</dbReference>
<dbReference type="Gene3D" id="1.25.40.20">
    <property type="entry name" value="Ankyrin repeat-containing domain"/>
    <property type="match status" value="1"/>
</dbReference>
<dbReference type="InterPro" id="IPR036770">
    <property type="entry name" value="Ankyrin_rpt-contain_sf"/>
</dbReference>
<protein>
    <submittedName>
        <fullName evidence="1">Uncharacterized protein</fullName>
    </submittedName>
</protein>
<evidence type="ECO:0000313" key="2">
    <source>
        <dbReference type="Proteomes" id="UP000019804"/>
    </source>
</evidence>
<dbReference type="HOGENOM" id="CLU_1383884_0_0_1"/>